<sequence length="442" mass="46781">MKAQLVRFSFATVAAFALAGAAACAASGDEGKDPPASDNGDGSSTIQGDGGSASEAATDAHFEAASPPRCSEAGWCLTDLPDSQLQFNDIWPIGNRAFALVSDESGSNRAVEFDNATPDGPWRYIDEGDLNAGRTFPMNLWAPNENELYVTMADVTPFGGGGTFGTLLFRGVRPVPPAKDWTWTSLKFDCEQLDATGRVWGTSPNDIYVLGCGVVRHSTAPFGGDGGAGDPASFTAEWTEDTAAGPFVINAISGSGPDDVWISGYHGLWGSCALVIHKTASGYERVVDGLFDEASNTCADRPGYPRIDGSFVDIQALGTNRFVGVQNTTDTSQINEMTRIEPRAGGGWDVAYASPYPDYVTTLKGVWANGESDFWLLVSRVNGSSGAVMHGTQVWSDAGTYEYSTLVLNGAPNAQPLNRIRGTSPSNLWAVGLNRAFHKSTP</sequence>
<proteinExistence type="predicted"/>
<dbReference type="EMBL" id="CP012333">
    <property type="protein sequence ID" value="AKU95255.1"/>
    <property type="molecule type" value="Genomic_DNA"/>
</dbReference>
<dbReference type="AlphaFoldDB" id="A0A0K1PNZ4"/>
<dbReference type="KEGG" id="llu:AKJ09_01919"/>
<protein>
    <submittedName>
        <fullName evidence="3">Uncharacterized protein</fullName>
    </submittedName>
</protein>
<name>A0A0K1PNZ4_9BACT</name>
<dbReference type="RefSeq" id="WP_146646734.1">
    <property type="nucleotide sequence ID" value="NZ_CP012333.1"/>
</dbReference>
<accession>A0A0K1PNZ4</accession>
<dbReference type="OrthoDB" id="53254at2"/>
<keyword evidence="4" id="KW-1185">Reference proteome</keyword>
<organism evidence="3 4">
    <name type="scientific">Labilithrix luteola</name>
    <dbReference type="NCBI Taxonomy" id="1391654"/>
    <lineage>
        <taxon>Bacteria</taxon>
        <taxon>Pseudomonadati</taxon>
        <taxon>Myxococcota</taxon>
        <taxon>Polyangia</taxon>
        <taxon>Polyangiales</taxon>
        <taxon>Labilitrichaceae</taxon>
        <taxon>Labilithrix</taxon>
    </lineage>
</organism>
<evidence type="ECO:0000313" key="4">
    <source>
        <dbReference type="Proteomes" id="UP000064967"/>
    </source>
</evidence>
<gene>
    <name evidence="3" type="ORF">AKJ09_01919</name>
</gene>
<evidence type="ECO:0000256" key="2">
    <source>
        <dbReference type="SAM" id="SignalP"/>
    </source>
</evidence>
<evidence type="ECO:0000256" key="1">
    <source>
        <dbReference type="SAM" id="MobiDB-lite"/>
    </source>
</evidence>
<dbReference type="PROSITE" id="PS51257">
    <property type="entry name" value="PROKAR_LIPOPROTEIN"/>
    <property type="match status" value="1"/>
</dbReference>
<feature type="signal peptide" evidence="2">
    <location>
        <begin position="1"/>
        <end position="25"/>
    </location>
</feature>
<reference evidence="3 4" key="1">
    <citation type="submission" date="2015-08" db="EMBL/GenBank/DDBJ databases">
        <authorList>
            <person name="Babu N.S."/>
            <person name="Beckwith C.J."/>
            <person name="Beseler K.G."/>
            <person name="Brison A."/>
            <person name="Carone J.V."/>
            <person name="Caskin T.P."/>
            <person name="Diamond M."/>
            <person name="Durham M.E."/>
            <person name="Foxe J.M."/>
            <person name="Go M."/>
            <person name="Henderson B.A."/>
            <person name="Jones I.B."/>
            <person name="McGettigan J.A."/>
            <person name="Micheletti S.J."/>
            <person name="Nasrallah M.E."/>
            <person name="Ortiz D."/>
            <person name="Piller C.R."/>
            <person name="Privatt S.R."/>
            <person name="Schneider S.L."/>
            <person name="Sharp S."/>
            <person name="Smith T.C."/>
            <person name="Stanton J.D."/>
            <person name="Ullery H.E."/>
            <person name="Wilson R.J."/>
            <person name="Serrano M.G."/>
            <person name="Buck G."/>
            <person name="Lee V."/>
            <person name="Wang Y."/>
            <person name="Carvalho R."/>
            <person name="Voegtly L."/>
            <person name="Shi R."/>
            <person name="Duckworth R."/>
            <person name="Johnson A."/>
            <person name="Loviza R."/>
            <person name="Walstead R."/>
            <person name="Shah Z."/>
            <person name="Kiflezghi M."/>
            <person name="Wade K."/>
            <person name="Ball S.L."/>
            <person name="Bradley K.W."/>
            <person name="Asai D.J."/>
            <person name="Bowman C.A."/>
            <person name="Russell D.A."/>
            <person name="Pope W.H."/>
            <person name="Jacobs-Sera D."/>
            <person name="Hendrix R.W."/>
            <person name="Hatfull G.F."/>
        </authorList>
    </citation>
    <scope>NUCLEOTIDE SEQUENCE [LARGE SCALE GENOMIC DNA]</scope>
    <source>
        <strain evidence="3 4">DSM 27648</strain>
    </source>
</reference>
<keyword evidence="2" id="KW-0732">Signal</keyword>
<feature type="chain" id="PRO_5005466022" evidence="2">
    <location>
        <begin position="26"/>
        <end position="442"/>
    </location>
</feature>
<dbReference type="Proteomes" id="UP000064967">
    <property type="component" value="Chromosome"/>
</dbReference>
<feature type="region of interest" description="Disordered" evidence="1">
    <location>
        <begin position="27"/>
        <end position="57"/>
    </location>
</feature>
<dbReference type="STRING" id="1391654.AKJ09_01919"/>
<evidence type="ECO:0000313" key="3">
    <source>
        <dbReference type="EMBL" id="AKU95255.1"/>
    </source>
</evidence>